<proteinExistence type="predicted"/>
<feature type="transmembrane region" description="Helical" evidence="1">
    <location>
        <begin position="53"/>
        <end position="72"/>
    </location>
</feature>
<accession>A0ABR6TKH2</accession>
<keyword evidence="1" id="KW-0812">Transmembrane</keyword>
<keyword evidence="3" id="KW-1185">Reference proteome</keyword>
<dbReference type="EMBL" id="JABGBW010000002">
    <property type="protein sequence ID" value="MBC2575908.1"/>
    <property type="molecule type" value="Genomic_DNA"/>
</dbReference>
<protein>
    <recommendedName>
        <fullName evidence="4">Sigma factor regulator C-terminal domain-containing protein</fullName>
    </recommendedName>
</protein>
<organism evidence="2 3">
    <name type="scientific">Peptostreptococcus canis</name>
    <dbReference type="NCBI Taxonomy" id="1159213"/>
    <lineage>
        <taxon>Bacteria</taxon>
        <taxon>Bacillati</taxon>
        <taxon>Bacillota</taxon>
        <taxon>Clostridia</taxon>
        <taxon>Peptostreptococcales</taxon>
        <taxon>Peptostreptococcaceae</taxon>
        <taxon>Peptostreptococcus</taxon>
    </lineage>
</organism>
<evidence type="ECO:0000256" key="1">
    <source>
        <dbReference type="SAM" id="Phobius"/>
    </source>
</evidence>
<reference evidence="2 3" key="1">
    <citation type="submission" date="2020-05" db="EMBL/GenBank/DDBJ databases">
        <title>Draft genome of xy-202 and genomic insight in genome of the genus Peptostreptococcus.</title>
        <authorList>
            <person name="Zhang Z."/>
        </authorList>
    </citation>
    <scope>NUCLEOTIDE SEQUENCE [LARGE SCALE GENOMIC DNA]</scope>
    <source>
        <strain evidence="2 3">DSM 27025</strain>
    </source>
</reference>
<evidence type="ECO:0000313" key="2">
    <source>
        <dbReference type="EMBL" id="MBC2575908.1"/>
    </source>
</evidence>
<comment type="caution">
    <text evidence="2">The sequence shown here is derived from an EMBL/GenBank/DDBJ whole genome shotgun (WGS) entry which is preliminary data.</text>
</comment>
<evidence type="ECO:0000313" key="3">
    <source>
        <dbReference type="Proteomes" id="UP000713904"/>
    </source>
</evidence>
<gene>
    <name evidence="2" type="ORF">HLB29_04330</name>
</gene>
<evidence type="ECO:0008006" key="4">
    <source>
        <dbReference type="Google" id="ProtNLM"/>
    </source>
</evidence>
<keyword evidence="1" id="KW-0472">Membrane</keyword>
<dbReference type="Proteomes" id="UP000713904">
    <property type="component" value="Unassembled WGS sequence"/>
</dbReference>
<keyword evidence="1" id="KW-1133">Transmembrane helix</keyword>
<sequence>MLKENKNMEDIIDSFKENDNFSFSKQEIDYEKELDKKIAKQIKMLILKGSLKTILILIIVLISILCVINPVIKSMYPDFYNLENKGKNISFVDNFKQRYFGINVPIVFNQNESTSQAEIDKQDDENNKKSKLSMMLYNFSTMTEPFIEYRLLRVVDKNFGKYYFDINAVNSYTQNLVVNDDIDKKVMYIRGNTKEIQSYKKSGHYLPQYLYPDYLPSEIKSHNEETIKNINDLPDSTQFNVVLYTKQLEPIYDLTKYLLNKYENYNIIWMPVIDTKAYNKLDSDVKKHIENPDTNYSIFKLGIKLRRNLYFTSTDYSIIDDFDKYNNKKIKDYYINHLNLMKNNPAIFDVFFTLNRIAPHYTNSGGLSTSYFADNRLKEQLKEKYDSDIYEKPEQFYNINSYIDNITKEKVLKTNSFVAKLSKKELLNILKDEKINTLTILHTNLSIYSE</sequence>
<dbReference type="RefSeq" id="WP_185623925.1">
    <property type="nucleotide sequence ID" value="NZ_JABGBW010000002.1"/>
</dbReference>
<name>A0ABR6TKH2_9FIRM</name>